<gene>
    <name evidence="1" type="ORF">Amon02_001073900</name>
</gene>
<reference evidence="1" key="1">
    <citation type="submission" date="2023-04" db="EMBL/GenBank/DDBJ databases">
        <title>Ambrosiozyma monospora NBRC 10751.</title>
        <authorList>
            <person name="Ichikawa N."/>
            <person name="Sato H."/>
            <person name="Tonouchi N."/>
        </authorList>
    </citation>
    <scope>NUCLEOTIDE SEQUENCE</scope>
    <source>
        <strain evidence="1">NBRC 10751</strain>
    </source>
</reference>
<dbReference type="EMBL" id="BSXS01011026">
    <property type="protein sequence ID" value="GME99520.1"/>
    <property type="molecule type" value="Genomic_DNA"/>
</dbReference>
<protein>
    <submittedName>
        <fullName evidence="1">Unnamed protein product</fullName>
    </submittedName>
</protein>
<evidence type="ECO:0000313" key="2">
    <source>
        <dbReference type="Proteomes" id="UP001165064"/>
    </source>
</evidence>
<organism evidence="1 2">
    <name type="scientific">Ambrosiozyma monospora</name>
    <name type="common">Yeast</name>
    <name type="synonym">Endomycopsis monosporus</name>
    <dbReference type="NCBI Taxonomy" id="43982"/>
    <lineage>
        <taxon>Eukaryota</taxon>
        <taxon>Fungi</taxon>
        <taxon>Dikarya</taxon>
        <taxon>Ascomycota</taxon>
        <taxon>Saccharomycotina</taxon>
        <taxon>Pichiomycetes</taxon>
        <taxon>Pichiales</taxon>
        <taxon>Pichiaceae</taxon>
        <taxon>Ambrosiozyma</taxon>
    </lineage>
</organism>
<proteinExistence type="predicted"/>
<sequence>MNELSNGLQCGICSKTPHIDALTRDNSQNKFYCASCIHFKLLKSKLSMLNLEYFDANASAEIVKVLDNCMGGNAPSFLGNYLEYSETSSSQLSSSSSKTSKSSRDKHTLTPSTDSVARLSHMLLNVEIMKHKKELSVLKAKVLENSRRNQIVREKVKQMESQIQSQKQYIDNTERTSS</sequence>
<evidence type="ECO:0000313" key="1">
    <source>
        <dbReference type="EMBL" id="GME99520.1"/>
    </source>
</evidence>
<comment type="caution">
    <text evidence="1">The sequence shown here is derived from an EMBL/GenBank/DDBJ whole genome shotgun (WGS) entry which is preliminary data.</text>
</comment>
<accession>A0ACB5U280</accession>
<dbReference type="Proteomes" id="UP001165064">
    <property type="component" value="Unassembled WGS sequence"/>
</dbReference>
<name>A0ACB5U280_AMBMO</name>
<keyword evidence="2" id="KW-1185">Reference proteome</keyword>